<evidence type="ECO:0000313" key="8">
    <source>
        <dbReference type="Proteomes" id="UP000698028"/>
    </source>
</evidence>
<dbReference type="PANTHER" id="PTHR42770">
    <property type="entry name" value="AMINO ACID TRANSPORTER-RELATED"/>
    <property type="match status" value="1"/>
</dbReference>
<feature type="transmembrane region" description="Helical" evidence="6">
    <location>
        <begin position="81"/>
        <end position="104"/>
    </location>
</feature>
<proteinExistence type="predicted"/>
<feature type="transmembrane region" description="Helical" evidence="6">
    <location>
        <begin position="284"/>
        <end position="303"/>
    </location>
</feature>
<feature type="transmembrane region" description="Helical" evidence="6">
    <location>
        <begin position="164"/>
        <end position="185"/>
    </location>
</feature>
<dbReference type="PANTHER" id="PTHR42770:SF7">
    <property type="entry name" value="MEMBRANE PROTEIN"/>
    <property type="match status" value="1"/>
</dbReference>
<feature type="transmembrane region" description="Helical" evidence="6">
    <location>
        <begin position="260"/>
        <end position="278"/>
    </location>
</feature>
<organism evidence="7 8">
    <name type="scientific">Sphingomicrobium clamense</name>
    <dbReference type="NCBI Taxonomy" id="2851013"/>
    <lineage>
        <taxon>Bacteria</taxon>
        <taxon>Pseudomonadati</taxon>
        <taxon>Pseudomonadota</taxon>
        <taxon>Alphaproteobacteria</taxon>
        <taxon>Sphingomonadales</taxon>
        <taxon>Sphingomonadaceae</taxon>
        <taxon>Sphingomicrobium</taxon>
    </lineage>
</organism>
<evidence type="ECO:0000256" key="4">
    <source>
        <dbReference type="ARBA" id="ARBA00022989"/>
    </source>
</evidence>
<evidence type="ECO:0000313" key="7">
    <source>
        <dbReference type="EMBL" id="MBW0145617.1"/>
    </source>
</evidence>
<feature type="transmembrane region" description="Helical" evidence="6">
    <location>
        <begin position="318"/>
        <end position="337"/>
    </location>
</feature>
<comment type="caution">
    <text evidence="7">The sequence shown here is derived from an EMBL/GenBank/DDBJ whole genome shotgun (WGS) entry which is preliminary data.</text>
</comment>
<keyword evidence="3 6" id="KW-0812">Transmembrane</keyword>
<gene>
    <name evidence="7" type="ORF">KTQ36_09975</name>
</gene>
<dbReference type="PIRSF" id="PIRSF006060">
    <property type="entry name" value="AA_transporter"/>
    <property type="match status" value="1"/>
</dbReference>
<feature type="transmembrane region" description="Helical" evidence="6">
    <location>
        <begin position="125"/>
        <end position="144"/>
    </location>
</feature>
<protein>
    <submittedName>
        <fullName evidence="7">APC family permease</fullName>
    </submittedName>
</protein>
<evidence type="ECO:0000256" key="6">
    <source>
        <dbReference type="SAM" id="Phobius"/>
    </source>
</evidence>
<keyword evidence="4 6" id="KW-1133">Transmembrane helix</keyword>
<feature type="transmembrane region" description="Helical" evidence="6">
    <location>
        <begin position="57"/>
        <end position="75"/>
    </location>
</feature>
<keyword evidence="5 6" id="KW-0472">Membrane</keyword>
<dbReference type="Proteomes" id="UP000698028">
    <property type="component" value="Unassembled WGS sequence"/>
</dbReference>
<reference evidence="7 8" key="1">
    <citation type="submission" date="2021-07" db="EMBL/GenBank/DDBJ databases">
        <title>The draft genome sequence of Sphingomicrobium sp. B8.</title>
        <authorList>
            <person name="Mu L."/>
        </authorList>
    </citation>
    <scope>NUCLEOTIDE SEQUENCE [LARGE SCALE GENOMIC DNA]</scope>
    <source>
        <strain evidence="7 8">B8</strain>
    </source>
</reference>
<dbReference type="Pfam" id="PF13520">
    <property type="entry name" value="AA_permease_2"/>
    <property type="match status" value="1"/>
</dbReference>
<feature type="transmembrane region" description="Helical" evidence="6">
    <location>
        <begin position="343"/>
        <end position="363"/>
    </location>
</feature>
<keyword evidence="2" id="KW-1003">Cell membrane</keyword>
<dbReference type="EMBL" id="JAHVAH010000001">
    <property type="protein sequence ID" value="MBW0145617.1"/>
    <property type="molecule type" value="Genomic_DNA"/>
</dbReference>
<feature type="transmembrane region" description="Helical" evidence="6">
    <location>
        <begin position="7"/>
        <end position="25"/>
    </location>
</feature>
<sequence length="370" mass="39221">MPKAGGLFVPVRLAFGNAIGLLAGWTDWLSYVAGAAMLAVVSAEFFALLVPAANDHIAITATGVALGSMLLNYFGVKEGAAFQLIGSLLKASFLFAIIAIIFLVEPTKPAAPQSTLTETVEPLGLFAIVAAYQLVYGAFAGWTAPVNFSEEDVNTSRNLPRGLFLSLLTITGVYFLVNASLLSALPVEQMRASELPVAVALENIFGATGGKIVAGGALLLAASCMNSSVMVMPRIIYGLGRDGLFPNVVTKVNRGGTPHVALLCSMALMIALVFTGGFDFLFRLMGALTILILVLYQASLFGLRRKFPNLERPYRARLYPWLPAAVLVLDAVLLVLFVTSDFFGGAVMLGLVAICLPIGHYLARERGKAS</sequence>
<comment type="subcellular location">
    <subcellularLocation>
        <location evidence="1">Cell membrane</location>
        <topology evidence="1">Multi-pass membrane protein</topology>
    </subcellularLocation>
</comment>
<feature type="transmembrane region" description="Helical" evidence="6">
    <location>
        <begin position="31"/>
        <end position="50"/>
    </location>
</feature>
<evidence type="ECO:0000256" key="5">
    <source>
        <dbReference type="ARBA" id="ARBA00023136"/>
    </source>
</evidence>
<name>A0ABS6V7Q8_9SPHN</name>
<evidence type="ECO:0000256" key="3">
    <source>
        <dbReference type="ARBA" id="ARBA00022692"/>
    </source>
</evidence>
<evidence type="ECO:0000256" key="2">
    <source>
        <dbReference type="ARBA" id="ARBA00022475"/>
    </source>
</evidence>
<accession>A0ABS6V7Q8</accession>
<dbReference type="InterPro" id="IPR002293">
    <property type="entry name" value="AA/rel_permease1"/>
</dbReference>
<dbReference type="InterPro" id="IPR050367">
    <property type="entry name" value="APC_superfamily"/>
</dbReference>
<evidence type="ECO:0000256" key="1">
    <source>
        <dbReference type="ARBA" id="ARBA00004651"/>
    </source>
</evidence>
<keyword evidence="8" id="KW-1185">Reference proteome</keyword>